<dbReference type="NCBIfam" id="NF002537">
    <property type="entry name" value="PRK02090.1"/>
    <property type="match status" value="1"/>
</dbReference>
<dbReference type="OrthoDB" id="9794018at2"/>
<dbReference type="InterPro" id="IPR002500">
    <property type="entry name" value="PAPS_reduct_dom"/>
</dbReference>
<dbReference type="RefSeq" id="WP_099554786.1">
    <property type="nucleotide sequence ID" value="NZ_LT960614.1"/>
</dbReference>
<comment type="subcellular location">
    <subcellularLocation>
        <location evidence="4">Cytoplasm</location>
    </subcellularLocation>
</comment>
<dbReference type="GO" id="GO:0046872">
    <property type="term" value="F:metal ion binding"/>
    <property type="evidence" value="ECO:0007669"/>
    <property type="project" value="UniProtKB-KW"/>
</dbReference>
<dbReference type="EC" id="1.8.4.10" evidence="4"/>
<dbReference type="GO" id="GO:0051539">
    <property type="term" value="F:4 iron, 4 sulfur cluster binding"/>
    <property type="evidence" value="ECO:0007669"/>
    <property type="project" value="UniProtKB-UniRule"/>
</dbReference>
<dbReference type="GO" id="GO:0019379">
    <property type="term" value="P:sulfate assimilation, phosphoadenylyl sulfate reduction by phosphoadenylyl-sulfate reductase (thioredoxin)"/>
    <property type="evidence" value="ECO:0007669"/>
    <property type="project" value="UniProtKB-UniRule"/>
</dbReference>
<sequence length="253" mass="28140">MAMLDAVKFAVEPEEVPRTLARELSAEYENATSHEVIAAAVDKIFPGEIALVSSFGAESAVLLKLVSDIDRHIPVVFLDTGKLFGETLRYRDRLVDQFDLTDVRTIKPEPKRLKDVDPEGGLWLHDTDRCCQIRKVEPLTFAMEGFSAWFTGRKRFQAETRAKLPLFEAEGARIKVNPLAGWSSSEVKAFRAEHDLPPHPLVAEGYLSIGCMPCTDRVAEGEDERAGRWRGQSKTECGIHLGLVGREFDGSGI</sequence>
<keyword evidence="4" id="KW-0963">Cytoplasm</keyword>
<evidence type="ECO:0000313" key="6">
    <source>
        <dbReference type="EMBL" id="SON54452.1"/>
    </source>
</evidence>
<dbReference type="PANTHER" id="PTHR46509">
    <property type="entry name" value="PHOSPHOADENOSINE PHOSPHOSULFATE REDUCTASE"/>
    <property type="match status" value="1"/>
</dbReference>
<gene>
    <name evidence="4 6" type="primary">cysH</name>
    <name evidence="6" type="ORF">HDIA_0911</name>
</gene>
<comment type="cofactor">
    <cofactor evidence="4">
        <name>[4Fe-4S] cluster</name>
        <dbReference type="ChEBI" id="CHEBI:49883"/>
    </cofactor>
    <text evidence="4">Binds 1 [4Fe-4S] cluster per subunit.</text>
</comment>
<feature type="binding site" evidence="4">
    <location>
        <position position="214"/>
    </location>
    <ligand>
        <name>[4Fe-4S] cluster</name>
        <dbReference type="ChEBI" id="CHEBI:49883"/>
    </ligand>
</feature>
<keyword evidence="4" id="KW-0479">Metal-binding</keyword>
<dbReference type="SUPFAM" id="SSF52402">
    <property type="entry name" value="Adenine nucleotide alpha hydrolases-like"/>
    <property type="match status" value="1"/>
</dbReference>
<feature type="active site" description="Nucleophile; cysteine thiosulfonate intermediate" evidence="4">
    <location>
        <position position="237"/>
    </location>
</feature>
<comment type="similarity">
    <text evidence="1 4">Belongs to the PAPS reductase family. CysH subfamily.</text>
</comment>
<dbReference type="InterPro" id="IPR014729">
    <property type="entry name" value="Rossmann-like_a/b/a_fold"/>
</dbReference>
<evidence type="ECO:0000259" key="5">
    <source>
        <dbReference type="Pfam" id="PF01507"/>
    </source>
</evidence>
<dbReference type="PIRSF" id="PIRSF000857">
    <property type="entry name" value="PAPS_reductase"/>
    <property type="match status" value="1"/>
</dbReference>
<evidence type="ECO:0000256" key="3">
    <source>
        <dbReference type="ARBA" id="ARBA00024327"/>
    </source>
</evidence>
<dbReference type="Pfam" id="PF01507">
    <property type="entry name" value="PAPS_reduct"/>
    <property type="match status" value="1"/>
</dbReference>
<keyword evidence="7" id="KW-1185">Reference proteome</keyword>
<protein>
    <recommendedName>
        <fullName evidence="4">Adenosine 5'-phosphosulfate reductase</fullName>
        <shortName evidence="4">APS reductase</shortName>
        <ecNumber evidence="4">1.8.4.10</ecNumber>
    </recommendedName>
    <alternativeName>
        <fullName evidence="4">5'-adenylylsulfate reductase</fullName>
    </alternativeName>
    <alternativeName>
        <fullName evidence="4">Thioredoxin-dependent 5'-adenylylsulfate reductase</fullName>
    </alternativeName>
</protein>
<name>A0A2C9D294_9HYPH</name>
<dbReference type="PANTHER" id="PTHR46509:SF1">
    <property type="entry name" value="PHOSPHOADENOSINE PHOSPHOSULFATE REDUCTASE"/>
    <property type="match status" value="1"/>
</dbReference>
<dbReference type="GO" id="GO:0004604">
    <property type="term" value="F:phosphoadenylyl-sulfate reductase (thioredoxin) activity"/>
    <property type="evidence" value="ECO:0007669"/>
    <property type="project" value="UniProtKB-UniRule"/>
</dbReference>
<dbReference type="Proteomes" id="UP000223606">
    <property type="component" value="Chromosome 1"/>
</dbReference>
<evidence type="ECO:0000256" key="1">
    <source>
        <dbReference type="ARBA" id="ARBA00009732"/>
    </source>
</evidence>
<comment type="catalytic activity">
    <reaction evidence="4">
        <text>[thioredoxin]-disulfide + sulfite + AMP + 2 H(+) = adenosine 5'-phosphosulfate + [thioredoxin]-dithiol</text>
        <dbReference type="Rhea" id="RHEA:21976"/>
        <dbReference type="Rhea" id="RHEA-COMP:10698"/>
        <dbReference type="Rhea" id="RHEA-COMP:10700"/>
        <dbReference type="ChEBI" id="CHEBI:15378"/>
        <dbReference type="ChEBI" id="CHEBI:17359"/>
        <dbReference type="ChEBI" id="CHEBI:29950"/>
        <dbReference type="ChEBI" id="CHEBI:50058"/>
        <dbReference type="ChEBI" id="CHEBI:58243"/>
        <dbReference type="ChEBI" id="CHEBI:456215"/>
        <dbReference type="EC" id="1.8.4.10"/>
    </reaction>
</comment>
<accession>A0A2C9D294</accession>
<comment type="pathway">
    <text evidence="3 4">Sulfur metabolism; hydrogen sulfide biosynthesis; sulfite from sulfate.</text>
</comment>
<keyword evidence="4" id="KW-0411">Iron-sulfur</keyword>
<dbReference type="InterPro" id="IPR004511">
    <property type="entry name" value="PAPS/APS_Rdtase"/>
</dbReference>
<dbReference type="Gene3D" id="3.40.50.620">
    <property type="entry name" value="HUPs"/>
    <property type="match status" value="1"/>
</dbReference>
<feature type="domain" description="Phosphoadenosine phosphosulphate reductase" evidence="5">
    <location>
        <begin position="49"/>
        <end position="216"/>
    </location>
</feature>
<reference evidence="7" key="1">
    <citation type="submission" date="2017-09" db="EMBL/GenBank/DDBJ databases">
        <title>Genome sequence of Nannocystis excedens DSM 71.</title>
        <authorList>
            <person name="Blom J."/>
        </authorList>
    </citation>
    <scope>NUCLEOTIDE SEQUENCE [LARGE SCALE GENOMIC DNA]</scope>
    <source>
        <strain evidence="7">type strain: E19</strain>
    </source>
</reference>
<dbReference type="GO" id="GO:0005737">
    <property type="term" value="C:cytoplasm"/>
    <property type="evidence" value="ECO:0007669"/>
    <property type="project" value="UniProtKB-SubCell"/>
</dbReference>
<dbReference type="KEGG" id="hdi:HDIA_0911"/>
<dbReference type="HAMAP" id="MF_00063">
    <property type="entry name" value="CysH"/>
    <property type="match status" value="1"/>
</dbReference>
<comment type="function">
    <text evidence="4">Catalyzes the formation of sulfite from adenosine 5'-phosphosulfate (APS) using thioredoxin as an electron donor.</text>
</comment>
<evidence type="ECO:0000256" key="4">
    <source>
        <dbReference type="HAMAP-Rule" id="MF_00063"/>
    </source>
</evidence>
<keyword evidence="4" id="KW-0408">Iron</keyword>
<dbReference type="AlphaFoldDB" id="A0A2C9D294"/>
<keyword evidence="2 4" id="KW-0560">Oxidoreductase</keyword>
<dbReference type="NCBIfam" id="TIGR00434">
    <property type="entry name" value="cysH"/>
    <property type="match status" value="1"/>
</dbReference>
<dbReference type="CDD" id="cd23945">
    <property type="entry name" value="PAPS_reductase"/>
    <property type="match status" value="1"/>
</dbReference>
<evidence type="ECO:0000313" key="7">
    <source>
        <dbReference type="Proteomes" id="UP000223606"/>
    </source>
</evidence>
<feature type="binding site" evidence="4">
    <location>
        <position position="130"/>
    </location>
    <ligand>
        <name>[4Fe-4S] cluster</name>
        <dbReference type="ChEBI" id="CHEBI:49883"/>
    </ligand>
</feature>
<feature type="binding site" evidence="4">
    <location>
        <position position="131"/>
    </location>
    <ligand>
        <name>[4Fe-4S] cluster</name>
        <dbReference type="ChEBI" id="CHEBI:49883"/>
    </ligand>
</feature>
<feature type="binding site" evidence="4">
    <location>
        <position position="211"/>
    </location>
    <ligand>
        <name>[4Fe-4S] cluster</name>
        <dbReference type="ChEBI" id="CHEBI:49883"/>
    </ligand>
</feature>
<proteinExistence type="inferred from homology"/>
<organism evidence="6 7">
    <name type="scientific">Hartmannibacter diazotrophicus</name>
    <dbReference type="NCBI Taxonomy" id="1482074"/>
    <lineage>
        <taxon>Bacteria</taxon>
        <taxon>Pseudomonadati</taxon>
        <taxon>Pseudomonadota</taxon>
        <taxon>Alphaproteobacteria</taxon>
        <taxon>Hyphomicrobiales</taxon>
        <taxon>Pleomorphomonadaceae</taxon>
        <taxon>Hartmannibacter</taxon>
    </lineage>
</organism>
<dbReference type="GO" id="GO:0070814">
    <property type="term" value="P:hydrogen sulfide biosynthetic process"/>
    <property type="evidence" value="ECO:0007669"/>
    <property type="project" value="UniProtKB-UniRule"/>
</dbReference>
<dbReference type="EMBL" id="LT960614">
    <property type="protein sequence ID" value="SON54452.1"/>
    <property type="molecule type" value="Genomic_DNA"/>
</dbReference>
<dbReference type="GO" id="GO:0043866">
    <property type="term" value="F:adenylyl-sulfate reductase (thioredoxin) activity"/>
    <property type="evidence" value="ECO:0007669"/>
    <property type="project" value="UniProtKB-EC"/>
</dbReference>
<evidence type="ECO:0000256" key="2">
    <source>
        <dbReference type="ARBA" id="ARBA00023002"/>
    </source>
</evidence>